<feature type="domain" description="Glycosyltransferase 2-like" evidence="1">
    <location>
        <begin position="15"/>
        <end position="139"/>
    </location>
</feature>
<dbReference type="CDD" id="cd00761">
    <property type="entry name" value="Glyco_tranf_GTA_type"/>
    <property type="match status" value="1"/>
</dbReference>
<evidence type="ECO:0000313" key="3">
    <source>
        <dbReference type="Proteomes" id="UP000317209"/>
    </source>
</evidence>
<keyword evidence="2" id="KW-0808">Transferase</keyword>
<dbReference type="Proteomes" id="UP000317209">
    <property type="component" value="Unassembled WGS sequence"/>
</dbReference>
<dbReference type="InterPro" id="IPR001173">
    <property type="entry name" value="Glyco_trans_2-like"/>
</dbReference>
<dbReference type="GO" id="GO:0016740">
    <property type="term" value="F:transferase activity"/>
    <property type="evidence" value="ECO:0007669"/>
    <property type="project" value="UniProtKB-KW"/>
</dbReference>
<organism evidence="2 3">
    <name type="scientific">Microbacterium saperdae</name>
    <dbReference type="NCBI Taxonomy" id="69368"/>
    <lineage>
        <taxon>Bacteria</taxon>
        <taxon>Bacillati</taxon>
        <taxon>Actinomycetota</taxon>
        <taxon>Actinomycetes</taxon>
        <taxon>Micrococcales</taxon>
        <taxon>Microbacteriaceae</taxon>
        <taxon>Microbacterium</taxon>
    </lineage>
</organism>
<dbReference type="OrthoDB" id="3180470at2"/>
<comment type="caution">
    <text evidence="2">The sequence shown here is derived from an EMBL/GenBank/DDBJ whole genome shotgun (WGS) entry which is preliminary data.</text>
</comment>
<protein>
    <submittedName>
        <fullName evidence="2">GT2 family glycosyltransferase</fullName>
    </submittedName>
</protein>
<dbReference type="Pfam" id="PF00535">
    <property type="entry name" value="Glycos_transf_2"/>
    <property type="match status" value="1"/>
</dbReference>
<dbReference type="PANTHER" id="PTHR43179">
    <property type="entry name" value="RHAMNOSYLTRANSFERASE WBBL"/>
    <property type="match status" value="1"/>
</dbReference>
<accession>A0A543BC57</accession>
<evidence type="ECO:0000313" key="2">
    <source>
        <dbReference type="EMBL" id="TQL82417.1"/>
    </source>
</evidence>
<evidence type="ECO:0000259" key="1">
    <source>
        <dbReference type="Pfam" id="PF00535"/>
    </source>
</evidence>
<dbReference type="SUPFAM" id="SSF53448">
    <property type="entry name" value="Nucleotide-diphospho-sugar transferases"/>
    <property type="match status" value="1"/>
</dbReference>
<reference evidence="2 3" key="1">
    <citation type="submission" date="2019-06" db="EMBL/GenBank/DDBJ databases">
        <title>Sequencing the genomes of 1000 actinobacteria strains.</title>
        <authorList>
            <person name="Klenk H.-P."/>
        </authorList>
    </citation>
    <scope>NUCLEOTIDE SEQUENCE [LARGE SCALE GENOMIC DNA]</scope>
    <source>
        <strain evidence="2 3">DSM 20169</strain>
    </source>
</reference>
<dbReference type="Gene3D" id="3.90.550.10">
    <property type="entry name" value="Spore Coat Polysaccharide Biosynthesis Protein SpsA, Chain A"/>
    <property type="match status" value="1"/>
</dbReference>
<dbReference type="EMBL" id="VFOX01000002">
    <property type="protein sequence ID" value="TQL82417.1"/>
    <property type="molecule type" value="Genomic_DNA"/>
</dbReference>
<dbReference type="RefSeq" id="WP_141874338.1">
    <property type="nucleotide sequence ID" value="NZ_VFOX01000002.1"/>
</dbReference>
<sequence length="320" mass="34469">MSAPSHPDGTPSVLVAVTTFRRTELLAPLIDAIRANQGTLAADIRIALVDNDPERSAAPLAHELDVDYIHEPTPGIAAARQAALDGARDGELVAMVDDDVVPQPGWLDALVRVWTASHPAVVMGYVDYVWPEGTDPWIIAGGFMRRRRRVNGQPLEAMATGNVLIDSAQVRSLGVRFDASLGLAGGEDMLFGRALLSAGGKIMASADSVVRDEVPVERTTKEFVRRRTISQGQMRTKLLSRSSSVARTLALRALHLVGGVIRLVVFSARGLFARLRGNVSAHAVLRRRAWFAQGRILGALGRITPEYARAAHSVPSDVRG</sequence>
<dbReference type="AlphaFoldDB" id="A0A543BC57"/>
<dbReference type="PANTHER" id="PTHR43179:SF7">
    <property type="entry name" value="RHAMNOSYLTRANSFERASE WBBL"/>
    <property type="match status" value="1"/>
</dbReference>
<proteinExistence type="predicted"/>
<keyword evidence="3" id="KW-1185">Reference proteome</keyword>
<name>A0A543BC57_9MICO</name>
<dbReference type="InterPro" id="IPR029044">
    <property type="entry name" value="Nucleotide-diphossugar_trans"/>
</dbReference>
<gene>
    <name evidence="2" type="ORF">FB560_3902</name>
</gene>